<organism evidence="3 4">
    <name type="scientific">Halomarinibacterium sedimenti</name>
    <dbReference type="NCBI Taxonomy" id="2857106"/>
    <lineage>
        <taxon>Bacteria</taxon>
        <taxon>Pseudomonadati</taxon>
        <taxon>Bacteroidota</taxon>
        <taxon>Flavobacteriia</taxon>
        <taxon>Flavobacteriales</taxon>
        <taxon>Flavobacteriaceae</taxon>
        <taxon>Halomarinibacterium</taxon>
    </lineage>
</organism>
<dbReference type="InterPro" id="IPR001173">
    <property type="entry name" value="Glyco_trans_2-like"/>
</dbReference>
<dbReference type="Pfam" id="PF00535">
    <property type="entry name" value="Glycos_transf_2"/>
    <property type="match status" value="1"/>
</dbReference>
<evidence type="ECO:0000256" key="1">
    <source>
        <dbReference type="ARBA" id="ARBA00038494"/>
    </source>
</evidence>
<dbReference type="EMBL" id="JAHWDP010000003">
    <property type="protein sequence ID" value="MBW2938362.1"/>
    <property type="molecule type" value="Genomic_DNA"/>
</dbReference>
<dbReference type="AlphaFoldDB" id="A0A9X1FQ15"/>
<dbReference type="PANTHER" id="PTHR43630:SF2">
    <property type="entry name" value="GLYCOSYLTRANSFERASE"/>
    <property type="match status" value="1"/>
</dbReference>
<dbReference type="Proteomes" id="UP001138686">
    <property type="component" value="Unassembled WGS sequence"/>
</dbReference>
<protein>
    <submittedName>
        <fullName evidence="3">Glycosyltransferase family 2 protein</fullName>
    </submittedName>
</protein>
<gene>
    <name evidence="3" type="ORF">KXJ69_09610</name>
</gene>
<feature type="domain" description="Glycosyltransferase 2-like" evidence="2">
    <location>
        <begin position="12"/>
        <end position="148"/>
    </location>
</feature>
<dbReference type="PANTHER" id="PTHR43630">
    <property type="entry name" value="POLY-BETA-1,6-N-ACETYL-D-GLUCOSAMINE SYNTHASE"/>
    <property type="match status" value="1"/>
</dbReference>
<evidence type="ECO:0000313" key="4">
    <source>
        <dbReference type="Proteomes" id="UP001138686"/>
    </source>
</evidence>
<sequence>MEQLPKITALAITLNEAEVLPDFLKSLDFVDEIIIVDSFSSDDTVTIAEQFEKVKVFERTFDNFSAQKNFAISKASHDWVLFFDPDEEITLEVKSEILETLKNPKADAYYIRRQLYFMGKKIKYSGFQTDWVIRLFKKECGKYDGNLVHETLQVMGATSKLKTRVPHHTYKSFDDYTGKLHRYSQLQAQMLYEKKKKPNLSHFLFRPFYRFWHQYLLRLGILDGKEGFILAYINAFSVFKRYVNLWLLYRKIS</sequence>
<dbReference type="CDD" id="cd02511">
    <property type="entry name" value="Beta4Glucosyltransferase"/>
    <property type="match status" value="1"/>
</dbReference>
<comment type="caution">
    <text evidence="3">The sequence shown here is derived from an EMBL/GenBank/DDBJ whole genome shotgun (WGS) entry which is preliminary data.</text>
</comment>
<comment type="similarity">
    <text evidence="1">Belongs to the glycosyltransferase 2 family. WaaE/KdtX subfamily.</text>
</comment>
<evidence type="ECO:0000259" key="2">
    <source>
        <dbReference type="Pfam" id="PF00535"/>
    </source>
</evidence>
<reference evidence="3" key="1">
    <citation type="submission" date="2021-07" db="EMBL/GenBank/DDBJ databases">
        <title>Aureisphaera sp. CAU 1614 isolated from sea sediment.</title>
        <authorList>
            <person name="Kim W."/>
        </authorList>
    </citation>
    <scope>NUCLEOTIDE SEQUENCE</scope>
    <source>
        <strain evidence="3">CAU 1614</strain>
    </source>
</reference>
<dbReference type="RefSeq" id="WP_219052874.1">
    <property type="nucleotide sequence ID" value="NZ_JAHWDP010000003.1"/>
</dbReference>
<name>A0A9X1FQ15_9FLAO</name>
<evidence type="ECO:0000313" key="3">
    <source>
        <dbReference type="EMBL" id="MBW2938362.1"/>
    </source>
</evidence>
<proteinExistence type="inferred from homology"/>
<accession>A0A9X1FQ15</accession>
<keyword evidence="4" id="KW-1185">Reference proteome</keyword>